<keyword evidence="2" id="KW-1185">Reference proteome</keyword>
<feature type="non-terminal residue" evidence="1">
    <location>
        <position position="204"/>
    </location>
</feature>
<sequence>ASRKRYRTDEVLHYSASFNHGSTWQQLTCFLRFFRRADLKVPDIIVSQDGARVTFSTQQIYPPGKCSLLIYFNKSEMNLTQPSVYNTTLPGDPTYFTSTCSIAVPKSSLRSGIYDVHVTMYPNINNNEEDIQYGTDFNYTFNLSSPRLSDLNAKETHGVIRTDINSSVSIVLDIDSNPKPTLYTMIRDGHKAVRFENFTEDGIE</sequence>
<evidence type="ECO:0000313" key="2">
    <source>
        <dbReference type="Proteomes" id="UP001497497"/>
    </source>
</evidence>
<dbReference type="AlphaFoldDB" id="A0AAV2HGW7"/>
<protein>
    <submittedName>
        <fullName evidence="1">Uncharacterized protein</fullName>
    </submittedName>
</protein>
<feature type="non-terminal residue" evidence="1">
    <location>
        <position position="1"/>
    </location>
</feature>
<accession>A0AAV2HGW7</accession>
<dbReference type="EMBL" id="CAXITT010000129">
    <property type="protein sequence ID" value="CAL1532949.1"/>
    <property type="molecule type" value="Genomic_DNA"/>
</dbReference>
<name>A0AAV2HGW7_LYMST</name>
<gene>
    <name evidence="1" type="ORF">GSLYS_00006967001</name>
</gene>
<dbReference type="Proteomes" id="UP001497497">
    <property type="component" value="Unassembled WGS sequence"/>
</dbReference>
<reference evidence="1 2" key="1">
    <citation type="submission" date="2024-04" db="EMBL/GenBank/DDBJ databases">
        <authorList>
            <consortium name="Genoscope - CEA"/>
            <person name="William W."/>
        </authorList>
    </citation>
    <scope>NUCLEOTIDE SEQUENCE [LARGE SCALE GENOMIC DNA]</scope>
</reference>
<evidence type="ECO:0000313" key="1">
    <source>
        <dbReference type="EMBL" id="CAL1532949.1"/>
    </source>
</evidence>
<proteinExistence type="predicted"/>
<comment type="caution">
    <text evidence="1">The sequence shown here is derived from an EMBL/GenBank/DDBJ whole genome shotgun (WGS) entry which is preliminary data.</text>
</comment>
<organism evidence="1 2">
    <name type="scientific">Lymnaea stagnalis</name>
    <name type="common">Great pond snail</name>
    <name type="synonym">Helix stagnalis</name>
    <dbReference type="NCBI Taxonomy" id="6523"/>
    <lineage>
        <taxon>Eukaryota</taxon>
        <taxon>Metazoa</taxon>
        <taxon>Spiralia</taxon>
        <taxon>Lophotrochozoa</taxon>
        <taxon>Mollusca</taxon>
        <taxon>Gastropoda</taxon>
        <taxon>Heterobranchia</taxon>
        <taxon>Euthyneura</taxon>
        <taxon>Panpulmonata</taxon>
        <taxon>Hygrophila</taxon>
        <taxon>Lymnaeoidea</taxon>
        <taxon>Lymnaeidae</taxon>
        <taxon>Lymnaea</taxon>
    </lineage>
</organism>